<dbReference type="Gene3D" id="3.90.550.10">
    <property type="entry name" value="Spore Coat Polysaccharide Biosynthesis Protein SpsA, Chain A"/>
    <property type="match status" value="1"/>
</dbReference>
<evidence type="ECO:0000256" key="1">
    <source>
        <dbReference type="ARBA" id="ARBA00038494"/>
    </source>
</evidence>
<feature type="domain" description="Glycosyltransferase 2-like" evidence="2">
    <location>
        <begin position="13"/>
        <end position="101"/>
    </location>
</feature>
<evidence type="ECO:0000259" key="2">
    <source>
        <dbReference type="Pfam" id="PF00535"/>
    </source>
</evidence>
<dbReference type="InterPro" id="IPR001173">
    <property type="entry name" value="Glyco_trans_2-like"/>
</dbReference>
<dbReference type="RefSeq" id="WP_189398386.1">
    <property type="nucleotide sequence ID" value="NZ_BMXA01000001.1"/>
</dbReference>
<name>A0A918VHF9_9GAMM</name>
<dbReference type="CDD" id="cd02511">
    <property type="entry name" value="Beta4Glucosyltransferase"/>
    <property type="match status" value="1"/>
</dbReference>
<evidence type="ECO:0000313" key="3">
    <source>
        <dbReference type="EMBL" id="GGZ99124.1"/>
    </source>
</evidence>
<dbReference type="InterPro" id="IPR029044">
    <property type="entry name" value="Nucleotide-diphossugar_trans"/>
</dbReference>
<reference evidence="3" key="2">
    <citation type="submission" date="2020-09" db="EMBL/GenBank/DDBJ databases">
        <authorList>
            <person name="Sun Q."/>
            <person name="Kim S."/>
        </authorList>
    </citation>
    <scope>NUCLEOTIDE SEQUENCE</scope>
    <source>
        <strain evidence="3">KCTC 12711</strain>
    </source>
</reference>
<dbReference type="AlphaFoldDB" id="A0A918VHF9"/>
<reference evidence="3" key="1">
    <citation type="journal article" date="2014" name="Int. J. Syst. Evol. Microbiol.">
        <title>Complete genome sequence of Corynebacterium casei LMG S-19264T (=DSM 44701T), isolated from a smear-ripened cheese.</title>
        <authorList>
            <consortium name="US DOE Joint Genome Institute (JGI-PGF)"/>
            <person name="Walter F."/>
            <person name="Albersmeier A."/>
            <person name="Kalinowski J."/>
            <person name="Ruckert C."/>
        </authorList>
    </citation>
    <scope>NUCLEOTIDE SEQUENCE</scope>
    <source>
        <strain evidence="3">KCTC 12711</strain>
    </source>
</reference>
<dbReference type="EMBL" id="BMXA01000001">
    <property type="protein sequence ID" value="GGZ99124.1"/>
    <property type="molecule type" value="Genomic_DNA"/>
</dbReference>
<proteinExistence type="inferred from homology"/>
<comment type="similarity">
    <text evidence="1">Belongs to the glycosyltransferase 2 family. WaaE/KdtX subfamily.</text>
</comment>
<accession>A0A918VHF9</accession>
<comment type="caution">
    <text evidence="3">The sequence shown here is derived from an EMBL/GenBank/DDBJ whole genome shotgun (WGS) entry which is preliminary data.</text>
</comment>
<sequence length="257" mass="29577">MPDAGFLSCITPVILTYNEAANIERTLARLSWAKRVLILDSLSTDDTQARCLAFPNVDFKQRQFDQHAKQWNAAIEHVKDAEWILSLDADYVLSEALIDELRSLEPADDVIAYWSTFIYKIRGKSLRGSLYPPVLTLFRRGAGHYVQDGHTQRLEVHGKTVELTHPIYHDDRKSAKRWRQSQRKYALQEAHKLASTPFNSLRLQDKLRVLGLAPLLVIPYTLLVRKVLFDGLPGLEYTWQRTLAECYLQLARIGIFK</sequence>
<organism evidence="3 4">
    <name type="scientific">Arenicella chitinivorans</name>
    <dbReference type="NCBI Taxonomy" id="1329800"/>
    <lineage>
        <taxon>Bacteria</taxon>
        <taxon>Pseudomonadati</taxon>
        <taxon>Pseudomonadota</taxon>
        <taxon>Gammaproteobacteria</taxon>
        <taxon>Arenicellales</taxon>
        <taxon>Arenicellaceae</taxon>
        <taxon>Arenicella</taxon>
    </lineage>
</organism>
<protein>
    <recommendedName>
        <fullName evidence="2">Glycosyltransferase 2-like domain-containing protein</fullName>
    </recommendedName>
</protein>
<dbReference type="PANTHER" id="PTHR43630:SF2">
    <property type="entry name" value="GLYCOSYLTRANSFERASE"/>
    <property type="match status" value="1"/>
</dbReference>
<dbReference type="PANTHER" id="PTHR43630">
    <property type="entry name" value="POLY-BETA-1,6-N-ACETYL-D-GLUCOSAMINE SYNTHASE"/>
    <property type="match status" value="1"/>
</dbReference>
<dbReference type="Pfam" id="PF00535">
    <property type="entry name" value="Glycos_transf_2"/>
    <property type="match status" value="1"/>
</dbReference>
<dbReference type="Proteomes" id="UP000614811">
    <property type="component" value="Unassembled WGS sequence"/>
</dbReference>
<evidence type="ECO:0000313" key="4">
    <source>
        <dbReference type="Proteomes" id="UP000614811"/>
    </source>
</evidence>
<gene>
    <name evidence="3" type="ORF">GCM10008090_04600</name>
</gene>
<keyword evidence="4" id="KW-1185">Reference proteome</keyword>
<dbReference type="SUPFAM" id="SSF53448">
    <property type="entry name" value="Nucleotide-diphospho-sugar transferases"/>
    <property type="match status" value="1"/>
</dbReference>